<dbReference type="InterPro" id="IPR016187">
    <property type="entry name" value="CTDL_fold"/>
</dbReference>
<feature type="chain" id="PRO_5030072656" evidence="1">
    <location>
        <begin position="22"/>
        <end position="473"/>
    </location>
</feature>
<dbReference type="Gene3D" id="3.90.1580.10">
    <property type="entry name" value="paralog of FGE (formylglycine-generating enzyme)"/>
    <property type="match status" value="1"/>
</dbReference>
<feature type="domain" description="Sulfatase-modifying factor enzyme-like" evidence="2">
    <location>
        <begin position="314"/>
        <end position="378"/>
    </location>
</feature>
<comment type="caution">
    <text evidence="3">The sequence shown here is derived from an EMBL/GenBank/DDBJ whole genome shotgun (WGS) entry which is preliminary data.</text>
</comment>
<dbReference type="AlphaFoldDB" id="A0A3A9HC98"/>
<reference evidence="3 4" key="1">
    <citation type="submission" date="2018-08" db="EMBL/GenBank/DDBJ databases">
        <title>A genome reference for cultivated species of the human gut microbiota.</title>
        <authorList>
            <person name="Zou Y."/>
            <person name="Xue W."/>
            <person name="Luo G."/>
        </authorList>
    </citation>
    <scope>NUCLEOTIDE SEQUENCE [LARGE SCALE GENOMIC DNA]</scope>
    <source>
        <strain evidence="3 4">AM17-48</strain>
    </source>
</reference>
<evidence type="ECO:0000256" key="1">
    <source>
        <dbReference type="SAM" id="SignalP"/>
    </source>
</evidence>
<name>A0A3A9HC98_BACOV</name>
<dbReference type="PROSITE" id="PS51257">
    <property type="entry name" value="PROKAR_LIPOPROTEIN"/>
    <property type="match status" value="1"/>
</dbReference>
<organism evidence="3 4">
    <name type="scientific">Bacteroides ovatus</name>
    <dbReference type="NCBI Taxonomy" id="28116"/>
    <lineage>
        <taxon>Bacteria</taxon>
        <taxon>Pseudomonadati</taxon>
        <taxon>Bacteroidota</taxon>
        <taxon>Bacteroidia</taxon>
        <taxon>Bacteroidales</taxon>
        <taxon>Bacteroidaceae</taxon>
        <taxon>Bacteroides</taxon>
    </lineage>
</organism>
<dbReference type="SUPFAM" id="SSF56436">
    <property type="entry name" value="C-type lectin-like"/>
    <property type="match status" value="1"/>
</dbReference>
<sequence length="473" mass="53074">MRLKAFSIFCLSFLVMFTLTSCDNENLVNEEELNFSDENPAITVLAEQKAGNDGYDEKGFSIVNCLNSLELHKLYSGLKLNFQLSGVTKIELESVDGYALSGTVGIQWDETGQPVIGEAENASSILVFNAPDENGFTPGKDYSIFTLPCDLYGGYRLSIYKDGLVAHYFGVHQTVELGTFISPGDLAESELEFDDPDAPLVEEERPELDATTTLLLRQYQQNQTEENKQALLDQMGIRYDKVVARKKAKLRELEREALTPDVVEEMQEIVDEMVENRDIRLEQQFLRLIDPRNDDNPNDAWMVLRGASAPNAYIGYAPVTNAEYAAFKEDFTYNEGQDNYPVVNITIAEATAYCDWLMAKDNSHNYRLPTDEEWILGAGHMPKDVTMNAGRVETGLTAVEAYRQTTGACGGIDFWGNCWEWTSSTDANGQYIIKGGSWDSERDDCRSEKSDVVRIGTQGYTNVGFRVVRTDFI</sequence>
<dbReference type="GO" id="GO:0120147">
    <property type="term" value="F:formylglycine-generating oxidase activity"/>
    <property type="evidence" value="ECO:0007669"/>
    <property type="project" value="TreeGrafter"/>
</dbReference>
<keyword evidence="1" id="KW-0732">Signal</keyword>
<accession>A0A3A9HC98</accession>
<evidence type="ECO:0000259" key="2">
    <source>
        <dbReference type="Pfam" id="PF03781"/>
    </source>
</evidence>
<gene>
    <name evidence="3" type="ORF">DW206_07855</name>
</gene>
<dbReference type="EMBL" id="QRJR01000005">
    <property type="protein sequence ID" value="RHH48543.1"/>
    <property type="molecule type" value="Genomic_DNA"/>
</dbReference>
<evidence type="ECO:0000313" key="4">
    <source>
        <dbReference type="Proteomes" id="UP000283329"/>
    </source>
</evidence>
<evidence type="ECO:0000313" key="3">
    <source>
        <dbReference type="EMBL" id="RHH48543.1"/>
    </source>
</evidence>
<protein>
    <submittedName>
        <fullName evidence="3">Formylglycine-generating enzyme family protein</fullName>
    </submittedName>
</protein>
<dbReference type="InterPro" id="IPR051043">
    <property type="entry name" value="Sulfatase_Mod_Factor_Kinase"/>
</dbReference>
<dbReference type="Proteomes" id="UP000283329">
    <property type="component" value="Unassembled WGS sequence"/>
</dbReference>
<dbReference type="PANTHER" id="PTHR23150:SF19">
    <property type="entry name" value="FORMYLGLYCINE-GENERATING ENZYME"/>
    <property type="match status" value="1"/>
</dbReference>
<dbReference type="InterPro" id="IPR042095">
    <property type="entry name" value="SUMF_sf"/>
</dbReference>
<dbReference type="InterPro" id="IPR005532">
    <property type="entry name" value="SUMF_dom"/>
</dbReference>
<dbReference type="Pfam" id="PF03781">
    <property type="entry name" value="FGE-sulfatase"/>
    <property type="match status" value="2"/>
</dbReference>
<proteinExistence type="predicted"/>
<feature type="signal peptide" evidence="1">
    <location>
        <begin position="1"/>
        <end position="21"/>
    </location>
</feature>
<dbReference type="RefSeq" id="WP_117610484.1">
    <property type="nucleotide sequence ID" value="NZ_JABFHY010000003.1"/>
</dbReference>
<dbReference type="PANTHER" id="PTHR23150">
    <property type="entry name" value="SULFATASE MODIFYING FACTOR 1, 2"/>
    <property type="match status" value="1"/>
</dbReference>
<feature type="domain" description="Sulfatase-modifying factor enzyme-like" evidence="2">
    <location>
        <begin position="394"/>
        <end position="469"/>
    </location>
</feature>